<keyword evidence="2" id="KW-1185">Reference proteome</keyword>
<gene>
    <name evidence="1" type="ORF">F4820DRAFT_402634</name>
</gene>
<dbReference type="Proteomes" id="UP001497700">
    <property type="component" value="Unassembled WGS sequence"/>
</dbReference>
<accession>A0ACB9ZHZ8</accession>
<proteinExistence type="predicted"/>
<sequence>MSDTGSWRDASSWRTRDPAAPAAQSSRSTQPQGRQGPSSWRTKGASPNDAEPQAEQPRGWARGTRPYDRERTNKPPQKDEGDTAKAIAEGRRIYMGNLRYQAKPEDIEGLLSANELGKFVKIHMSIDPFTGRNPSYCFVEFEDQESAEKALSDLEGKPLLGREVRCRPCIPKGSASGGRRNEGLNRWGNWSGEKDSGEGEGKPASSQSPTAENAQSPSPRYNKDFTGQRLYVGGLPRMHDQATNFSEMSELFKDYQIEAVSKRITAHESTRAKPGNHDFCFVDFATPEQAETARVTLNGTSFRGGPLKVSMAGGRSNKWQEREKIDNPDASTLPAQQE</sequence>
<comment type="caution">
    <text evidence="1">The sequence shown here is derived from an EMBL/GenBank/DDBJ whole genome shotgun (WGS) entry which is preliminary data.</text>
</comment>
<evidence type="ECO:0000313" key="2">
    <source>
        <dbReference type="Proteomes" id="UP001497700"/>
    </source>
</evidence>
<reference evidence="1 2" key="1">
    <citation type="journal article" date="2022" name="New Phytol.">
        <title>Ecological generalism drives hyperdiversity of secondary metabolite gene clusters in xylarialean endophytes.</title>
        <authorList>
            <person name="Franco M.E.E."/>
            <person name="Wisecaver J.H."/>
            <person name="Arnold A.E."/>
            <person name="Ju Y.M."/>
            <person name="Slot J.C."/>
            <person name="Ahrendt S."/>
            <person name="Moore L.P."/>
            <person name="Eastman K.E."/>
            <person name="Scott K."/>
            <person name="Konkel Z."/>
            <person name="Mondo S.J."/>
            <person name="Kuo A."/>
            <person name="Hayes R.D."/>
            <person name="Haridas S."/>
            <person name="Andreopoulos B."/>
            <person name="Riley R."/>
            <person name="LaButti K."/>
            <person name="Pangilinan J."/>
            <person name="Lipzen A."/>
            <person name="Amirebrahimi M."/>
            <person name="Yan J."/>
            <person name="Adam C."/>
            <person name="Keymanesh K."/>
            <person name="Ng V."/>
            <person name="Louie K."/>
            <person name="Northen T."/>
            <person name="Drula E."/>
            <person name="Henrissat B."/>
            <person name="Hsieh H.M."/>
            <person name="Youens-Clark K."/>
            <person name="Lutzoni F."/>
            <person name="Miadlikowska J."/>
            <person name="Eastwood D.C."/>
            <person name="Hamelin R.C."/>
            <person name="Grigoriev I.V."/>
            <person name="U'Ren J.M."/>
        </authorList>
    </citation>
    <scope>NUCLEOTIDE SEQUENCE [LARGE SCALE GENOMIC DNA]</scope>
    <source>
        <strain evidence="1 2">CBS 119005</strain>
    </source>
</reference>
<organism evidence="1 2">
    <name type="scientific">Hypoxylon rubiginosum</name>
    <dbReference type="NCBI Taxonomy" id="110542"/>
    <lineage>
        <taxon>Eukaryota</taxon>
        <taxon>Fungi</taxon>
        <taxon>Dikarya</taxon>
        <taxon>Ascomycota</taxon>
        <taxon>Pezizomycotina</taxon>
        <taxon>Sordariomycetes</taxon>
        <taxon>Xylariomycetidae</taxon>
        <taxon>Xylariales</taxon>
        <taxon>Hypoxylaceae</taxon>
        <taxon>Hypoxylon</taxon>
    </lineage>
</organism>
<protein>
    <submittedName>
        <fullName evidence="1">RNA-binding domain-containing protein</fullName>
    </submittedName>
</protein>
<name>A0ACB9ZHZ8_9PEZI</name>
<evidence type="ECO:0000313" key="1">
    <source>
        <dbReference type="EMBL" id="KAI4870568.1"/>
    </source>
</evidence>
<dbReference type="EMBL" id="MU393423">
    <property type="protein sequence ID" value="KAI4870568.1"/>
    <property type="molecule type" value="Genomic_DNA"/>
</dbReference>